<reference evidence="1 2" key="1">
    <citation type="submission" date="2019-09" db="EMBL/GenBank/DDBJ databases">
        <authorList>
            <person name="Khan S.A."/>
            <person name="Jeon C.O."/>
            <person name="Chun B.H."/>
            <person name="Jeong S.E."/>
        </authorList>
    </citation>
    <scope>NUCLEOTIDE SEQUENCE [LARGE SCALE GENOMIC DNA]</scope>
    <source>
        <strain evidence="1 2">KCTC 42508</strain>
    </source>
</reference>
<dbReference type="Gene3D" id="3.40.470.10">
    <property type="entry name" value="Uracil-DNA glycosylase-like domain"/>
    <property type="match status" value="1"/>
</dbReference>
<protein>
    <submittedName>
        <fullName evidence="1">Uracil-DNA glycosylase family protein</fullName>
    </submittedName>
</protein>
<comment type="caution">
    <text evidence="1">The sequence shown here is derived from an EMBL/GenBank/DDBJ whole genome shotgun (WGS) entry which is preliminary data.</text>
</comment>
<dbReference type="SUPFAM" id="SSF52141">
    <property type="entry name" value="Uracil-DNA glycosylase-like"/>
    <property type="match status" value="1"/>
</dbReference>
<evidence type="ECO:0000313" key="1">
    <source>
        <dbReference type="EMBL" id="KAA2216014.1"/>
    </source>
</evidence>
<dbReference type="InterPro" id="IPR036895">
    <property type="entry name" value="Uracil-DNA_glycosylase-like_sf"/>
</dbReference>
<dbReference type="RefSeq" id="WP_154920733.1">
    <property type="nucleotide sequence ID" value="NZ_VUOE01000003.1"/>
</dbReference>
<evidence type="ECO:0000313" key="2">
    <source>
        <dbReference type="Proteomes" id="UP000323188"/>
    </source>
</evidence>
<dbReference type="Proteomes" id="UP000323188">
    <property type="component" value="Unassembled WGS sequence"/>
</dbReference>
<sequence length="219" mass="25007">MFLHTHPYEPFLFEGVKKLIVGTLPPPRFTIGALKDGDVNFCYGSRDGQLWPILNEIFKLDLLFETSNRAIVQRKEFLIRNRIGICDIVASAEREKVDASDLGMQNIKLRNLLFYLEKYPTVETLLFTGGNSKNGPEYFFRKHLKDHGLQLKVKSNEVPRIHEFVHPKTNNAIKTVSLIAPSGAANRAVGSIPEYKEMKAANPNFNTVEFRVLQYAKHF</sequence>
<accession>A0A5B2TNY0</accession>
<gene>
    <name evidence="1" type="ORF">F0361_17675</name>
</gene>
<name>A0A5B2TNY0_9FLAO</name>
<dbReference type="AlphaFoldDB" id="A0A5B2TNY0"/>
<dbReference type="EMBL" id="VUOE01000003">
    <property type="protein sequence ID" value="KAA2216014.1"/>
    <property type="molecule type" value="Genomic_DNA"/>
</dbReference>
<organism evidence="1 2">
    <name type="scientific">Maribacter flavus</name>
    <dbReference type="NCBI Taxonomy" id="1658664"/>
    <lineage>
        <taxon>Bacteria</taxon>
        <taxon>Pseudomonadati</taxon>
        <taxon>Bacteroidota</taxon>
        <taxon>Flavobacteriia</taxon>
        <taxon>Flavobacteriales</taxon>
        <taxon>Flavobacteriaceae</taxon>
        <taxon>Maribacter</taxon>
    </lineage>
</organism>
<proteinExistence type="predicted"/>